<feature type="transmembrane region" description="Helical" evidence="7">
    <location>
        <begin position="484"/>
        <end position="501"/>
    </location>
</feature>
<feature type="transmembrane region" description="Helical" evidence="7">
    <location>
        <begin position="163"/>
        <end position="189"/>
    </location>
</feature>
<gene>
    <name evidence="9" type="ORF">SEMRO_2065_G313220.1</name>
</gene>
<dbReference type="AlphaFoldDB" id="A0A9N8EV21"/>
<evidence type="ECO:0000313" key="9">
    <source>
        <dbReference type="EMBL" id="CAB9527766.1"/>
    </source>
</evidence>
<comment type="similarity">
    <text evidence="7">Belongs to the dicarboxylate/amino acid:cation symporter (DAACS) (TC 2.A.23) family.</text>
</comment>
<feature type="transmembrane region" description="Helical" evidence="7">
    <location>
        <begin position="122"/>
        <end position="143"/>
    </location>
</feature>
<protein>
    <recommendedName>
        <fullName evidence="7">Amino acid transporter</fullName>
    </recommendedName>
</protein>
<evidence type="ECO:0000256" key="7">
    <source>
        <dbReference type="RuleBase" id="RU361216"/>
    </source>
</evidence>
<accession>A0A9N8EV21</accession>
<reference evidence="9" key="1">
    <citation type="submission" date="2020-06" db="EMBL/GenBank/DDBJ databases">
        <authorList>
            <consortium name="Plant Systems Biology data submission"/>
        </authorList>
    </citation>
    <scope>NUCLEOTIDE SEQUENCE</scope>
    <source>
        <strain evidence="9">D6</strain>
    </source>
</reference>
<feature type="transmembrane region" description="Helical" evidence="7">
    <location>
        <begin position="396"/>
        <end position="422"/>
    </location>
</feature>
<keyword evidence="5 7" id="KW-1133">Transmembrane helix</keyword>
<proteinExistence type="inferred from homology"/>
<evidence type="ECO:0000256" key="1">
    <source>
        <dbReference type="ARBA" id="ARBA00004651"/>
    </source>
</evidence>
<dbReference type="PRINTS" id="PR00173">
    <property type="entry name" value="EDTRNSPORT"/>
</dbReference>
<feature type="transmembrane region" description="Helical" evidence="7">
    <location>
        <begin position="540"/>
        <end position="560"/>
    </location>
</feature>
<feature type="transmembrane region" description="Helical" evidence="7">
    <location>
        <begin position="318"/>
        <end position="338"/>
    </location>
</feature>
<keyword evidence="7" id="KW-0769">Symport</keyword>
<feature type="transmembrane region" description="Helical" evidence="7">
    <location>
        <begin position="359"/>
        <end position="384"/>
    </location>
</feature>
<dbReference type="PANTHER" id="PTHR42865">
    <property type="entry name" value="PROTON/GLUTAMATE-ASPARTATE SYMPORTER"/>
    <property type="match status" value="1"/>
</dbReference>
<evidence type="ECO:0000313" key="10">
    <source>
        <dbReference type="Proteomes" id="UP001153069"/>
    </source>
</evidence>
<keyword evidence="6 7" id="KW-0472">Membrane</keyword>
<evidence type="ECO:0000256" key="4">
    <source>
        <dbReference type="ARBA" id="ARBA00022692"/>
    </source>
</evidence>
<keyword evidence="10" id="KW-1185">Reference proteome</keyword>
<dbReference type="Pfam" id="PF00375">
    <property type="entry name" value="SDF"/>
    <property type="match status" value="1"/>
</dbReference>
<organism evidence="9 10">
    <name type="scientific">Seminavis robusta</name>
    <dbReference type="NCBI Taxonomy" id="568900"/>
    <lineage>
        <taxon>Eukaryota</taxon>
        <taxon>Sar</taxon>
        <taxon>Stramenopiles</taxon>
        <taxon>Ochrophyta</taxon>
        <taxon>Bacillariophyta</taxon>
        <taxon>Bacillariophyceae</taxon>
        <taxon>Bacillariophycidae</taxon>
        <taxon>Naviculales</taxon>
        <taxon>Naviculaceae</taxon>
        <taxon>Seminavis</taxon>
    </lineage>
</organism>
<dbReference type="SUPFAM" id="SSF118215">
    <property type="entry name" value="Proton glutamate symport protein"/>
    <property type="match status" value="1"/>
</dbReference>
<evidence type="ECO:0000256" key="2">
    <source>
        <dbReference type="ARBA" id="ARBA00022448"/>
    </source>
</evidence>
<dbReference type="InterPro" id="IPR001991">
    <property type="entry name" value="Na-dicarboxylate_symporter"/>
</dbReference>
<feature type="compositionally biased region" description="Polar residues" evidence="8">
    <location>
        <begin position="588"/>
        <end position="599"/>
    </location>
</feature>
<dbReference type="PANTHER" id="PTHR42865:SF7">
    <property type="entry name" value="PROTON_GLUTAMATE-ASPARTATE SYMPORTER"/>
    <property type="match status" value="1"/>
</dbReference>
<feature type="region of interest" description="Disordered" evidence="8">
    <location>
        <begin position="587"/>
        <end position="606"/>
    </location>
</feature>
<comment type="subcellular location">
    <subcellularLocation>
        <location evidence="1">Cell membrane</location>
        <topology evidence="1">Multi-pass membrane protein</topology>
    </subcellularLocation>
    <subcellularLocation>
        <location evidence="7">Membrane</location>
        <topology evidence="7">Multi-pass membrane protein</topology>
    </subcellularLocation>
</comment>
<dbReference type="Gene3D" id="1.10.3860.10">
    <property type="entry name" value="Sodium:dicarboxylate symporter"/>
    <property type="match status" value="1"/>
</dbReference>
<comment type="caution">
    <text evidence="9">The sequence shown here is derived from an EMBL/GenBank/DDBJ whole genome shotgun (WGS) entry which is preliminary data.</text>
</comment>
<feature type="transmembrane region" description="Helical" evidence="7">
    <location>
        <begin position="201"/>
        <end position="220"/>
    </location>
</feature>
<keyword evidence="2 7" id="KW-0813">Transport</keyword>
<name>A0A9N8EV21_9STRA</name>
<dbReference type="GO" id="GO:0005886">
    <property type="term" value="C:plasma membrane"/>
    <property type="evidence" value="ECO:0007669"/>
    <property type="project" value="UniProtKB-SubCell"/>
</dbReference>
<dbReference type="EMBL" id="CAICTM010002063">
    <property type="protein sequence ID" value="CAB9527766.1"/>
    <property type="molecule type" value="Genomic_DNA"/>
</dbReference>
<evidence type="ECO:0000256" key="3">
    <source>
        <dbReference type="ARBA" id="ARBA00022475"/>
    </source>
</evidence>
<dbReference type="InterPro" id="IPR036458">
    <property type="entry name" value="Na:dicarbo_symporter_sf"/>
</dbReference>
<evidence type="ECO:0000256" key="5">
    <source>
        <dbReference type="ARBA" id="ARBA00022989"/>
    </source>
</evidence>
<keyword evidence="3" id="KW-1003">Cell membrane</keyword>
<dbReference type="OrthoDB" id="70718at2759"/>
<sequence length="606" mass="65133">MITNFLRSLRLEAESSQQRVEQIEVWKDEEEEEAAAAAEISSVYFDTPSSPSSRRPLEEEEGMVEVELNEDAIILAQQPDPPADPVAPMIVVEQEEDLQAKDEDQVPEAPGLGCGILGRYPVTFVLIFAAVGIAAGVGLSFWDPSNADIKDNVLQWVGLIGDLFLRALQAVVLPLVFVNVILAVVDMMSQGQAGVIGGKMVGFYILTTILACFVAATYIFSFQRLYRQGSFDEEAVAGPASVQLGCGDQGTVLTHNPDGSVECSRLASNNSTSSTFLIEDIKANSPMEEIDLSDTIYEDVFQRLVTNNIVGSFIDANFAAIVVFAIVFGVALAKTVVLPMRQRQQTPTVVQFLKEIDKVFSLLIMWVLSVTPFAILSLMASTIGNQEDLLEAFQNVALLILTVCLAMATHVVVTYGGLLALITRSNPFSYMRHLIPAQTTVFACASSVATIPVTLHSVQNTHKVPQSVSRFIIPMGASCNMDGGAIYFPIAAIWLAVLNGLEPTVSDYILLVILSTIGSAGTASVPAASLVLIISAYNTVFGTTGLPYGFSFILAMDWFLDRVRATVNVTGDAVICRLVSHTAGLSMDESSSKNSTTGLASEDDAV</sequence>
<dbReference type="Proteomes" id="UP001153069">
    <property type="component" value="Unassembled WGS sequence"/>
</dbReference>
<keyword evidence="4 7" id="KW-0812">Transmembrane</keyword>
<feature type="transmembrane region" description="Helical" evidence="7">
    <location>
        <begin position="434"/>
        <end position="455"/>
    </location>
</feature>
<dbReference type="GO" id="GO:0015293">
    <property type="term" value="F:symporter activity"/>
    <property type="evidence" value="ECO:0007669"/>
    <property type="project" value="UniProtKB-UniRule"/>
</dbReference>
<evidence type="ECO:0000256" key="6">
    <source>
        <dbReference type="ARBA" id="ARBA00023136"/>
    </source>
</evidence>
<evidence type="ECO:0000256" key="8">
    <source>
        <dbReference type="SAM" id="MobiDB-lite"/>
    </source>
</evidence>
<feature type="transmembrane region" description="Helical" evidence="7">
    <location>
        <begin position="508"/>
        <end position="534"/>
    </location>
</feature>